<reference evidence="2 3" key="2">
    <citation type="submission" date="2018-02" db="EMBL/GenBank/DDBJ databases">
        <title>Subsurface microbial communities from deep shales in Ohio and West Virginia, USA.</title>
        <authorList>
            <person name="Wrighton K."/>
        </authorList>
    </citation>
    <scope>NUCLEOTIDE SEQUENCE [LARGE SCALE GENOMIC DNA]</scope>
    <source>
        <strain evidence="2 3">UTICA-S1B9</strain>
    </source>
</reference>
<gene>
    <name evidence="2" type="ORF">B0H24_1005101</name>
    <name evidence="1" type="ORF">BY455_105100</name>
</gene>
<evidence type="ECO:0000313" key="4">
    <source>
        <dbReference type="Proteomes" id="UP000239648"/>
    </source>
</evidence>
<dbReference type="RefSeq" id="WP_104415462.1">
    <property type="nucleotide sequence ID" value="NZ_PTIT01000005.1"/>
</dbReference>
<protein>
    <submittedName>
        <fullName evidence="2">Uncharacterized protein</fullName>
    </submittedName>
</protein>
<reference evidence="1 4" key="1">
    <citation type="submission" date="2018-02" db="EMBL/GenBank/DDBJ databases">
        <title>Deep subsurface shale carbon reservoir microbial communities from Ohio and West Virginia, USA.</title>
        <authorList>
            <person name="Wrighton K."/>
        </authorList>
    </citation>
    <scope>NUCLEOTIDE SEQUENCE [LARGE SCALE GENOMIC DNA]</scope>
    <source>
        <strain evidence="1 4">UTICA-S1B6</strain>
    </source>
</reference>
<dbReference type="EMBL" id="PTIT01000005">
    <property type="protein sequence ID" value="PPK52547.1"/>
    <property type="molecule type" value="Genomic_DNA"/>
</dbReference>
<evidence type="ECO:0000313" key="3">
    <source>
        <dbReference type="Proteomes" id="UP000239446"/>
    </source>
</evidence>
<accession>A0A2S6G8H4</accession>
<dbReference type="EMBL" id="PTIU01000005">
    <property type="protein sequence ID" value="PPK55520.1"/>
    <property type="molecule type" value="Genomic_DNA"/>
</dbReference>
<dbReference type="Proteomes" id="UP000239648">
    <property type="component" value="Unassembled WGS sequence"/>
</dbReference>
<comment type="caution">
    <text evidence="2">The sequence shown here is derived from an EMBL/GenBank/DDBJ whole genome shotgun (WGS) entry which is preliminary data.</text>
</comment>
<keyword evidence="4" id="KW-1185">Reference proteome</keyword>
<dbReference type="Proteomes" id="UP000239446">
    <property type="component" value="Unassembled WGS sequence"/>
</dbReference>
<dbReference type="AlphaFoldDB" id="A0A2S6G8H4"/>
<evidence type="ECO:0000313" key="2">
    <source>
        <dbReference type="EMBL" id="PPK55520.1"/>
    </source>
</evidence>
<proteinExistence type="predicted"/>
<dbReference type="OrthoDB" id="6199196at2"/>
<name>A0A2S6G8H4_9GAMM</name>
<evidence type="ECO:0000313" key="1">
    <source>
        <dbReference type="EMBL" id="PPK52547.1"/>
    </source>
</evidence>
<organism evidence="2 3">
    <name type="scientific">Marinobacter persicus</name>
    <dbReference type="NCBI Taxonomy" id="930118"/>
    <lineage>
        <taxon>Bacteria</taxon>
        <taxon>Pseudomonadati</taxon>
        <taxon>Pseudomonadota</taxon>
        <taxon>Gammaproteobacteria</taxon>
        <taxon>Pseudomonadales</taxon>
        <taxon>Marinobacteraceae</taxon>
        <taxon>Marinobacter</taxon>
    </lineage>
</organism>
<sequence length="69" mass="8052">MNKKDMLELALRGVDALGFTLDNLGVTSRLNRHNIAAFALAWQWRLQGEKDRLQIRLSRFRRWFPVGSP</sequence>